<dbReference type="EMBL" id="CM001219">
    <property type="protein sequence ID" value="AES72098.1"/>
    <property type="molecule type" value="Genomic_DNA"/>
</dbReference>
<dbReference type="SUPFAM" id="SSF52047">
    <property type="entry name" value="RNI-like"/>
    <property type="match status" value="1"/>
</dbReference>
<dbReference type="InterPro" id="IPR032675">
    <property type="entry name" value="LRR_dom_sf"/>
</dbReference>
<dbReference type="STRING" id="3880.G7J2J1"/>
<keyword evidence="4" id="KW-1185">Reference proteome</keyword>
<reference evidence="2 4" key="1">
    <citation type="journal article" date="2011" name="Nature">
        <title>The Medicago genome provides insight into the evolution of rhizobial symbioses.</title>
        <authorList>
            <person name="Young N.D."/>
            <person name="Debelle F."/>
            <person name="Oldroyd G.E."/>
            <person name="Geurts R."/>
            <person name="Cannon S.B."/>
            <person name="Udvardi M.K."/>
            <person name="Benedito V.A."/>
            <person name="Mayer K.F."/>
            <person name="Gouzy J."/>
            <person name="Schoof H."/>
            <person name="Van de Peer Y."/>
            <person name="Proost S."/>
            <person name="Cook D.R."/>
            <person name="Meyers B.C."/>
            <person name="Spannagl M."/>
            <person name="Cheung F."/>
            <person name="De Mita S."/>
            <person name="Krishnakumar V."/>
            <person name="Gundlach H."/>
            <person name="Zhou S."/>
            <person name="Mudge J."/>
            <person name="Bharti A.K."/>
            <person name="Murray J.D."/>
            <person name="Naoumkina M.A."/>
            <person name="Rosen B."/>
            <person name="Silverstein K.A."/>
            <person name="Tang H."/>
            <person name="Rombauts S."/>
            <person name="Zhao P.X."/>
            <person name="Zhou P."/>
            <person name="Barbe V."/>
            <person name="Bardou P."/>
            <person name="Bechner M."/>
            <person name="Bellec A."/>
            <person name="Berger A."/>
            <person name="Berges H."/>
            <person name="Bidwell S."/>
            <person name="Bisseling T."/>
            <person name="Choisne N."/>
            <person name="Couloux A."/>
            <person name="Denny R."/>
            <person name="Deshpande S."/>
            <person name="Dai X."/>
            <person name="Doyle J.J."/>
            <person name="Dudez A.M."/>
            <person name="Farmer A.D."/>
            <person name="Fouteau S."/>
            <person name="Franken C."/>
            <person name="Gibelin C."/>
            <person name="Gish J."/>
            <person name="Goldstein S."/>
            <person name="Gonzalez A.J."/>
            <person name="Green P.J."/>
            <person name="Hallab A."/>
            <person name="Hartog M."/>
            <person name="Hua A."/>
            <person name="Humphray S.J."/>
            <person name="Jeong D.H."/>
            <person name="Jing Y."/>
            <person name="Jocker A."/>
            <person name="Kenton S.M."/>
            <person name="Kim D.J."/>
            <person name="Klee K."/>
            <person name="Lai H."/>
            <person name="Lang C."/>
            <person name="Lin S."/>
            <person name="Macmil S.L."/>
            <person name="Magdelenat G."/>
            <person name="Matthews L."/>
            <person name="McCorrison J."/>
            <person name="Monaghan E.L."/>
            <person name="Mun J.H."/>
            <person name="Najar F.Z."/>
            <person name="Nicholson C."/>
            <person name="Noirot C."/>
            <person name="O'Bleness M."/>
            <person name="Paule C.R."/>
            <person name="Poulain J."/>
            <person name="Prion F."/>
            <person name="Qin B."/>
            <person name="Qu C."/>
            <person name="Retzel E.F."/>
            <person name="Riddle C."/>
            <person name="Sallet E."/>
            <person name="Samain S."/>
            <person name="Samson N."/>
            <person name="Sanders I."/>
            <person name="Saurat O."/>
            <person name="Scarpelli C."/>
            <person name="Schiex T."/>
            <person name="Segurens B."/>
            <person name="Severin A.J."/>
            <person name="Sherrier D.J."/>
            <person name="Shi R."/>
            <person name="Sims S."/>
            <person name="Singer S.R."/>
            <person name="Sinharoy S."/>
            <person name="Sterck L."/>
            <person name="Viollet A."/>
            <person name="Wang B.B."/>
            <person name="Wang K."/>
            <person name="Wang M."/>
            <person name="Wang X."/>
            <person name="Warfsmann J."/>
            <person name="Weissenbach J."/>
            <person name="White D.D."/>
            <person name="White J.D."/>
            <person name="Wiley G.B."/>
            <person name="Wincker P."/>
            <person name="Xing Y."/>
            <person name="Yang L."/>
            <person name="Yao Z."/>
            <person name="Ying F."/>
            <person name="Zhai J."/>
            <person name="Zhou L."/>
            <person name="Zuber A."/>
            <person name="Denarie J."/>
            <person name="Dixon R.A."/>
            <person name="May G.D."/>
            <person name="Schwartz D.C."/>
            <person name="Rogers J."/>
            <person name="Quetier F."/>
            <person name="Town C.D."/>
            <person name="Roe B.A."/>
        </authorList>
    </citation>
    <scope>NUCLEOTIDE SEQUENCE [LARGE SCALE GENOMIC DNA]</scope>
    <source>
        <strain evidence="2">A17</strain>
        <strain evidence="3 4">cv. Jemalong A17</strain>
    </source>
</reference>
<gene>
    <name evidence="2" type="ordered locus">MTR_3g086080</name>
</gene>
<organism evidence="2 4">
    <name type="scientific">Medicago truncatula</name>
    <name type="common">Barrel medic</name>
    <name type="synonym">Medicago tribuloides</name>
    <dbReference type="NCBI Taxonomy" id="3880"/>
    <lineage>
        <taxon>Eukaryota</taxon>
        <taxon>Viridiplantae</taxon>
        <taxon>Streptophyta</taxon>
        <taxon>Embryophyta</taxon>
        <taxon>Tracheophyta</taxon>
        <taxon>Spermatophyta</taxon>
        <taxon>Magnoliopsida</taxon>
        <taxon>eudicotyledons</taxon>
        <taxon>Gunneridae</taxon>
        <taxon>Pentapetalae</taxon>
        <taxon>rosids</taxon>
        <taxon>fabids</taxon>
        <taxon>Fabales</taxon>
        <taxon>Fabaceae</taxon>
        <taxon>Papilionoideae</taxon>
        <taxon>50 kb inversion clade</taxon>
        <taxon>NPAAA clade</taxon>
        <taxon>Hologalegina</taxon>
        <taxon>IRL clade</taxon>
        <taxon>Trifolieae</taxon>
        <taxon>Medicago</taxon>
    </lineage>
</organism>
<keyword evidence="1" id="KW-0611">Plant defense</keyword>
<dbReference type="Gene3D" id="3.80.10.10">
    <property type="entry name" value="Ribonuclease Inhibitor"/>
    <property type="match status" value="1"/>
</dbReference>
<accession>G7J2J1</accession>
<evidence type="ECO:0000313" key="2">
    <source>
        <dbReference type="EMBL" id="AES72098.1"/>
    </source>
</evidence>
<sequence length="242" mass="27574">MDEKYYKQLLLLGKLPCLTALFVSATEKAFLSLKTLTFVWLREGFGGRRSINATLHQRLVLNIEYVPKFVIENLTGISTFHLLSLCISNFTRLKELPVELSTLTALEHLNIPFCHETGAFFEHLFEGLSSLRTLSVISCLILKSLSNGIRQVTCLETLKIHHCPLFVFPHNMTSLPDWLGAMTSLQRLQISGFPKLSSLPDSFHEVWHYIAHIPALELKSTFCENIVSAWNMGKQLWMIEIL</sequence>
<name>G7J2J1_MEDTR</name>
<evidence type="ECO:0000256" key="1">
    <source>
        <dbReference type="ARBA" id="ARBA00022821"/>
    </source>
</evidence>
<dbReference type="AlphaFoldDB" id="G7J2J1"/>
<dbReference type="PANTHER" id="PTHR36766">
    <property type="entry name" value="PLANT BROAD-SPECTRUM MILDEW RESISTANCE PROTEIN RPW8"/>
    <property type="match status" value="1"/>
</dbReference>
<dbReference type="PANTHER" id="PTHR36766:SF42">
    <property type="entry name" value="NB-ARC DOMAIN DISEASE RESISTANCE PROTEIN"/>
    <property type="match status" value="1"/>
</dbReference>
<protein>
    <submittedName>
        <fullName evidence="2">CC-NBS-LRR resistance protein, putative</fullName>
    </submittedName>
</protein>
<dbReference type="PaxDb" id="3880-AES72098"/>
<dbReference type="HOGENOM" id="CLU_1148703_0_0_1"/>
<dbReference type="Proteomes" id="UP000002051">
    <property type="component" value="Chromosome 3"/>
</dbReference>
<evidence type="ECO:0000313" key="3">
    <source>
        <dbReference type="EnsemblPlants" id="AES72098"/>
    </source>
</evidence>
<dbReference type="GO" id="GO:0006952">
    <property type="term" value="P:defense response"/>
    <property type="evidence" value="ECO:0007669"/>
    <property type="project" value="UniProtKB-KW"/>
</dbReference>
<evidence type="ECO:0000313" key="4">
    <source>
        <dbReference type="Proteomes" id="UP000002051"/>
    </source>
</evidence>
<reference evidence="3" key="3">
    <citation type="submission" date="2015-04" db="UniProtKB">
        <authorList>
            <consortium name="EnsemblPlants"/>
        </authorList>
    </citation>
    <scope>IDENTIFICATION</scope>
    <source>
        <strain evidence="3">cv. Jemalong A17</strain>
    </source>
</reference>
<proteinExistence type="predicted"/>
<reference evidence="2 4" key="2">
    <citation type="journal article" date="2014" name="BMC Genomics">
        <title>An improved genome release (version Mt4.0) for the model legume Medicago truncatula.</title>
        <authorList>
            <person name="Tang H."/>
            <person name="Krishnakumar V."/>
            <person name="Bidwell S."/>
            <person name="Rosen B."/>
            <person name="Chan A."/>
            <person name="Zhou S."/>
            <person name="Gentzbittel L."/>
            <person name="Childs K.L."/>
            <person name="Yandell M."/>
            <person name="Gundlach H."/>
            <person name="Mayer K.F."/>
            <person name="Schwartz D.C."/>
            <person name="Town C.D."/>
        </authorList>
    </citation>
    <scope>GENOME REANNOTATION</scope>
    <source>
        <strain evidence="3 4">cv. Jemalong A17</strain>
    </source>
</reference>
<dbReference type="EnsemblPlants" id="AES72098">
    <property type="protein sequence ID" value="AES72098"/>
    <property type="gene ID" value="MTR_3g086080"/>
</dbReference>